<organism evidence="1 2">
    <name type="scientific">Pseudogemmobacter lacusdianii</name>
    <dbReference type="NCBI Taxonomy" id="3069608"/>
    <lineage>
        <taxon>Bacteria</taxon>
        <taxon>Pseudomonadati</taxon>
        <taxon>Pseudomonadota</taxon>
        <taxon>Alphaproteobacteria</taxon>
        <taxon>Rhodobacterales</taxon>
        <taxon>Paracoccaceae</taxon>
        <taxon>Pseudogemmobacter</taxon>
    </lineage>
</organism>
<comment type="caution">
    <text evidence="1">The sequence shown here is derived from an EMBL/GenBank/DDBJ whole genome shotgun (WGS) entry which is preliminary data.</text>
</comment>
<name>A0ABU0VZ39_9RHOB</name>
<dbReference type="EMBL" id="JAVDBT010000010">
    <property type="protein sequence ID" value="MDQ2067014.1"/>
    <property type="molecule type" value="Genomic_DNA"/>
</dbReference>
<sequence length="374" mass="39568">MSEPLTSPEIEDVLSSIRRLVSEDLRPARTAMAEARAQDPAGDKLMLTPALRVVPRADADVAEVTAVADDWQIEAAEAASVSQESLWEETAAAAYADEAIAPSVDEAEAEGSETSFGATATAEIYDDAGMEGPSKLAAELLAQNADILWAAPGAPVDADEAERVAGPELSSFWQEPAIVAAVEAEEGALLPATLLSEGLALPMDMPEPVVAEAVPEAEAAWPEDSALASDVEIEELHASEPLSFVAHPRRGDRLHDPITEPLAQAWAEADLRADLDAGRLMAQTAVDAGAEADITPEEAHNAVPDGVAAINPAADGVELADDTGFSIDEETLRQIVREIIREELSGTLGERITRNVRKLVRVEVNRALTARDLE</sequence>
<proteinExistence type="predicted"/>
<dbReference type="RefSeq" id="WP_306680728.1">
    <property type="nucleotide sequence ID" value="NZ_JAVDBT010000010.1"/>
</dbReference>
<dbReference type="Proteomes" id="UP001239680">
    <property type="component" value="Unassembled WGS sequence"/>
</dbReference>
<keyword evidence="2" id="KW-1185">Reference proteome</keyword>
<evidence type="ECO:0000313" key="2">
    <source>
        <dbReference type="Proteomes" id="UP001239680"/>
    </source>
</evidence>
<protein>
    <submittedName>
        <fullName evidence="1">Uncharacterized protein</fullName>
    </submittedName>
</protein>
<accession>A0ABU0VZ39</accession>
<evidence type="ECO:0000313" key="1">
    <source>
        <dbReference type="EMBL" id="MDQ2067014.1"/>
    </source>
</evidence>
<reference evidence="1 2" key="1">
    <citation type="submission" date="2023-08" db="EMBL/GenBank/DDBJ databases">
        <title>Characterization of two Paracoccaceae strains isolated from Phycosphere and proposal of Xinfangfangia lacusdiani sp. nov.</title>
        <authorList>
            <person name="Deng Y."/>
            <person name="Zhang Y.Q."/>
        </authorList>
    </citation>
    <scope>NUCLEOTIDE SEQUENCE [LARGE SCALE GENOMIC DNA]</scope>
    <source>
        <strain evidence="1 2">CPCC 101601</strain>
    </source>
</reference>
<gene>
    <name evidence="1" type="ORF">Q9295_11555</name>
</gene>